<keyword evidence="3" id="KW-1185">Reference proteome</keyword>
<dbReference type="STRING" id="1524460.IX84_13170"/>
<proteinExistence type="predicted"/>
<dbReference type="OrthoDB" id="1633822at2"/>
<dbReference type="InterPro" id="IPR032710">
    <property type="entry name" value="NTF2-like_dom_sf"/>
</dbReference>
<evidence type="ECO:0000313" key="2">
    <source>
        <dbReference type="EMBL" id="KGE87725.1"/>
    </source>
</evidence>
<protein>
    <recommendedName>
        <fullName evidence="1">DUF4440 domain-containing protein</fullName>
    </recommendedName>
</protein>
<dbReference type="NCBIfam" id="TIGR02246">
    <property type="entry name" value="SgcJ/EcaC family oxidoreductase"/>
    <property type="match status" value="1"/>
</dbReference>
<dbReference type="RefSeq" id="WP_044221036.1">
    <property type="nucleotide sequence ID" value="NZ_JBKAGJ010000023.1"/>
</dbReference>
<evidence type="ECO:0000259" key="1">
    <source>
        <dbReference type="Pfam" id="PF14534"/>
    </source>
</evidence>
<dbReference type="AlphaFoldDB" id="A0A098S6G2"/>
<dbReference type="PROSITE" id="PS51257">
    <property type="entry name" value="PROKAR_LIPOPROTEIN"/>
    <property type="match status" value="1"/>
</dbReference>
<accession>A0A098S6G2</accession>
<comment type="caution">
    <text evidence="2">The sequence shown here is derived from an EMBL/GenBank/DDBJ whole genome shotgun (WGS) entry which is preliminary data.</text>
</comment>
<gene>
    <name evidence="2" type="ORF">IX84_13170</name>
</gene>
<dbReference type="SUPFAM" id="SSF54427">
    <property type="entry name" value="NTF2-like"/>
    <property type="match status" value="1"/>
</dbReference>
<dbReference type="Pfam" id="PF14534">
    <property type="entry name" value="DUF4440"/>
    <property type="match status" value="1"/>
</dbReference>
<feature type="domain" description="DUF4440" evidence="1">
    <location>
        <begin position="30"/>
        <end position="140"/>
    </location>
</feature>
<dbReference type="InterPro" id="IPR011944">
    <property type="entry name" value="Steroid_delta5-4_isomerase"/>
</dbReference>
<dbReference type="InterPro" id="IPR027843">
    <property type="entry name" value="DUF4440"/>
</dbReference>
<dbReference type="EMBL" id="JPOS01000033">
    <property type="protein sequence ID" value="KGE87725.1"/>
    <property type="molecule type" value="Genomic_DNA"/>
</dbReference>
<name>A0A098S6G2_9BACT</name>
<reference evidence="2 3" key="1">
    <citation type="journal article" date="2014" name="Int. J. Syst. Evol. Microbiol.">
        <title>Phaeodactylibacter xiamenensis gen. nov., sp. nov., a member of the family Saprospiraceae isolated from the marine alga Phaeodactylum tricornutum.</title>
        <authorList>
            <person name="Chen Z.Jr."/>
            <person name="Lei X."/>
            <person name="Lai Q."/>
            <person name="Li Y."/>
            <person name="Zhang B."/>
            <person name="Zhang J."/>
            <person name="Zhang H."/>
            <person name="Yang L."/>
            <person name="Zheng W."/>
            <person name="Tian Y."/>
            <person name="Yu Z."/>
            <person name="Xu H.Jr."/>
            <person name="Zheng T."/>
        </authorList>
    </citation>
    <scope>NUCLEOTIDE SEQUENCE [LARGE SCALE GENOMIC DNA]</scope>
    <source>
        <strain evidence="2 3">KD52</strain>
    </source>
</reference>
<dbReference type="Gene3D" id="3.10.450.50">
    <property type="match status" value="1"/>
</dbReference>
<organism evidence="2 3">
    <name type="scientific">Phaeodactylibacter xiamenensis</name>
    <dbReference type="NCBI Taxonomy" id="1524460"/>
    <lineage>
        <taxon>Bacteria</taxon>
        <taxon>Pseudomonadati</taxon>
        <taxon>Bacteroidota</taxon>
        <taxon>Saprospiria</taxon>
        <taxon>Saprospirales</taxon>
        <taxon>Haliscomenobacteraceae</taxon>
        <taxon>Phaeodactylibacter</taxon>
    </lineage>
</organism>
<sequence>MKGTSFFILVLSLLVSCQMGKDVSSDIKAIEAMSNARAKAFNEGDAKTIAAYFSEDAVLLAPGAEPKIGPKEVEAYYQSIFDQYETRLHSYYDEVEVSGDLAFGRGTAEVTLIPKNGDSTTASVSKYLNILQKQPNGEWKTTHDIWNDNQ</sequence>
<dbReference type="Proteomes" id="UP000029736">
    <property type="component" value="Unassembled WGS sequence"/>
</dbReference>
<evidence type="ECO:0000313" key="3">
    <source>
        <dbReference type="Proteomes" id="UP000029736"/>
    </source>
</evidence>